<dbReference type="RefSeq" id="WP_377815619.1">
    <property type="nucleotide sequence ID" value="NZ_JBHSLU010000007.1"/>
</dbReference>
<feature type="region of interest" description="Disordered" evidence="1">
    <location>
        <begin position="152"/>
        <end position="306"/>
    </location>
</feature>
<keyword evidence="2" id="KW-1133">Transmembrane helix</keyword>
<feature type="compositionally biased region" description="Pro residues" evidence="1">
    <location>
        <begin position="214"/>
        <end position="226"/>
    </location>
</feature>
<evidence type="ECO:0000313" key="3">
    <source>
        <dbReference type="EMBL" id="MFC5504575.1"/>
    </source>
</evidence>
<dbReference type="Proteomes" id="UP001596060">
    <property type="component" value="Unassembled WGS sequence"/>
</dbReference>
<evidence type="ECO:0000256" key="2">
    <source>
        <dbReference type="SAM" id="Phobius"/>
    </source>
</evidence>
<feature type="transmembrane region" description="Helical" evidence="2">
    <location>
        <begin position="34"/>
        <end position="57"/>
    </location>
</feature>
<feature type="region of interest" description="Disordered" evidence="1">
    <location>
        <begin position="321"/>
        <end position="414"/>
    </location>
</feature>
<name>A0ABW0NVN9_9HYPH</name>
<evidence type="ECO:0000313" key="4">
    <source>
        <dbReference type="Proteomes" id="UP001596060"/>
    </source>
</evidence>
<keyword evidence="2" id="KW-0472">Membrane</keyword>
<accession>A0ABW0NVN9</accession>
<feature type="compositionally biased region" description="Low complexity" evidence="1">
    <location>
        <begin position="384"/>
        <end position="409"/>
    </location>
</feature>
<gene>
    <name evidence="3" type="ORF">ACFPN9_04815</name>
</gene>
<feature type="compositionally biased region" description="Basic and acidic residues" evidence="1">
    <location>
        <begin position="294"/>
        <end position="305"/>
    </location>
</feature>
<keyword evidence="2" id="KW-0812">Transmembrane</keyword>
<dbReference type="EMBL" id="JBHSLU010000007">
    <property type="protein sequence ID" value="MFC5504575.1"/>
    <property type="molecule type" value="Genomic_DNA"/>
</dbReference>
<evidence type="ECO:0000256" key="1">
    <source>
        <dbReference type="SAM" id="MobiDB-lite"/>
    </source>
</evidence>
<sequence length="463" mass="47693">MIILFILLGLTFLGGGAAAIIDGMPYLVLERGFTQVIIGTVVAVAGVILLALAAVLAKLRTLENKISGATMALSLAGAAGVTAREPGAMARPSLAEPAAVTGAAAVAGALAGAGLAAAATADTPAATMPEAADKTDEPDLFGAHLATVLDKEVETAPPSEPRAAEPAPSEAEGEPQRDETVPDLAEAEILPAFDPFRPVDPALPVDPAMSTEPLSPPADEPMPAPPEAVQDSADVRSDPTAPEPDLSEPIPPLATDIDDPLTPVAPPSGTEDDEFGRLRDSLAGLGLGPVGGRVEPRFEEPRPLAEPDDLAVAASWMDSALGRRGPEPEAQGDIEVVPPPRRLEPTLPIEFTWPALDRDERAVPPWPPQSREAAAAETIGETDPAWIAEAPVEPEAEPAASPAEEAPAASDEGIVGAYQVGEAHFTIYADGSIKARTPEGDYSFASMDELKVYLASEKSRLGG</sequence>
<comment type="caution">
    <text evidence="3">The sequence shown here is derived from an EMBL/GenBank/DDBJ whole genome shotgun (WGS) entry which is preliminary data.</text>
</comment>
<reference evidence="4" key="1">
    <citation type="journal article" date="2019" name="Int. J. Syst. Evol. Microbiol.">
        <title>The Global Catalogue of Microorganisms (GCM) 10K type strain sequencing project: providing services to taxonomists for standard genome sequencing and annotation.</title>
        <authorList>
            <consortium name="The Broad Institute Genomics Platform"/>
            <consortium name="The Broad Institute Genome Sequencing Center for Infectious Disease"/>
            <person name="Wu L."/>
            <person name="Ma J."/>
        </authorList>
    </citation>
    <scope>NUCLEOTIDE SEQUENCE [LARGE SCALE GENOMIC DNA]</scope>
    <source>
        <strain evidence="4">CCUG 43117</strain>
    </source>
</reference>
<proteinExistence type="predicted"/>
<organism evidence="3 4">
    <name type="scientific">Bosea massiliensis</name>
    <dbReference type="NCBI Taxonomy" id="151419"/>
    <lineage>
        <taxon>Bacteria</taxon>
        <taxon>Pseudomonadati</taxon>
        <taxon>Pseudomonadota</taxon>
        <taxon>Alphaproteobacteria</taxon>
        <taxon>Hyphomicrobiales</taxon>
        <taxon>Boseaceae</taxon>
        <taxon>Bosea</taxon>
    </lineage>
</organism>
<keyword evidence="4" id="KW-1185">Reference proteome</keyword>
<protein>
    <submittedName>
        <fullName evidence="3">Uncharacterized protein</fullName>
    </submittedName>
</protein>